<evidence type="ECO:0000256" key="2">
    <source>
        <dbReference type="SAM" id="Coils"/>
    </source>
</evidence>
<feature type="domain" description="PpiC" evidence="4">
    <location>
        <begin position="196"/>
        <end position="303"/>
    </location>
</feature>
<dbReference type="Proteomes" id="UP000036923">
    <property type="component" value="Unassembled WGS sequence"/>
</dbReference>
<dbReference type="PROSITE" id="PS50198">
    <property type="entry name" value="PPIC_PPIASE_2"/>
    <property type="match status" value="1"/>
</dbReference>
<dbReference type="PANTHER" id="PTHR47245">
    <property type="entry name" value="PEPTIDYLPROLYL ISOMERASE"/>
    <property type="match status" value="1"/>
</dbReference>
<name>A0A0L6JKL6_9FIRM</name>
<keyword evidence="2" id="KW-0175">Coiled coil</keyword>
<dbReference type="InterPro" id="IPR027304">
    <property type="entry name" value="Trigger_fact/SurA_dom_sf"/>
</dbReference>
<feature type="chain" id="PRO_5039713275" description="PpiC domain-containing protein" evidence="3">
    <location>
        <begin position="21"/>
        <end position="351"/>
    </location>
</feature>
<dbReference type="InterPro" id="IPR000297">
    <property type="entry name" value="PPIase_PpiC"/>
</dbReference>
<dbReference type="Pfam" id="PF13616">
    <property type="entry name" value="Rotamase_3"/>
    <property type="match status" value="1"/>
</dbReference>
<dbReference type="RefSeq" id="WP_036942262.1">
    <property type="nucleotide sequence ID" value="NZ_JQKC01000018.1"/>
</dbReference>
<dbReference type="eggNOG" id="COG0760">
    <property type="taxonomic scope" value="Bacteria"/>
</dbReference>
<evidence type="ECO:0000313" key="5">
    <source>
        <dbReference type="EMBL" id="KNY26248.1"/>
    </source>
</evidence>
<dbReference type="Gene3D" id="3.10.50.40">
    <property type="match status" value="1"/>
</dbReference>
<sequence precursor="true">MKLSRVFLILMSLLVVFNLAACSSSKFSDSVANIGEEKVTSIEYKFFLGLVKMDMEATGGITEKSTDADKKKFWDGKEGNEPRKTVAINKAIEKLQELKILLMNAKKEKYKLEKANLDEIKATIDKLIESEGKGKREDADKVVKEKFGITIDQYEAIYKDYFLAYNRYATDIVKGITIKEEDIKARYEKNIPIYNTEKRTVKHILVLTIDQATQKEFEGDKLKEKEKLANDILSKAKAGEDFEALVKQYSEDPGSKDKGGQYSFGKGDMVEEFENFAFKEGIKEGEIGMVKSSYGYHIIKFIRNGSEFEVEKDKIKSELQSEAMKAKLDKWKTEKEFTLTKDQAAMDKVEF</sequence>
<dbReference type="PANTHER" id="PTHR47245:SF2">
    <property type="entry name" value="PEPTIDYL-PROLYL CIS-TRANS ISOMERASE HP_0175-RELATED"/>
    <property type="match status" value="1"/>
</dbReference>
<organism evidence="5 6">
    <name type="scientific">Pseudobacteroides cellulosolvens ATCC 35603 = DSM 2933</name>
    <dbReference type="NCBI Taxonomy" id="398512"/>
    <lineage>
        <taxon>Bacteria</taxon>
        <taxon>Bacillati</taxon>
        <taxon>Bacillota</taxon>
        <taxon>Clostridia</taxon>
        <taxon>Eubacteriales</taxon>
        <taxon>Oscillospiraceae</taxon>
        <taxon>Pseudobacteroides</taxon>
    </lineage>
</organism>
<dbReference type="EMBL" id="LGTC01000001">
    <property type="protein sequence ID" value="KNY26248.1"/>
    <property type="molecule type" value="Genomic_DNA"/>
</dbReference>
<dbReference type="SUPFAM" id="SSF54534">
    <property type="entry name" value="FKBP-like"/>
    <property type="match status" value="1"/>
</dbReference>
<dbReference type="AlphaFoldDB" id="A0A0L6JKL6"/>
<evidence type="ECO:0000313" key="6">
    <source>
        <dbReference type="Proteomes" id="UP000036923"/>
    </source>
</evidence>
<gene>
    <name evidence="5" type="ORF">Bccel_1510</name>
</gene>
<dbReference type="OrthoDB" id="14196at2"/>
<feature type="coiled-coil region" evidence="2">
    <location>
        <begin position="88"/>
        <end position="130"/>
    </location>
</feature>
<dbReference type="STRING" id="398512.Bccel_1510"/>
<reference evidence="6" key="1">
    <citation type="submission" date="2015-07" db="EMBL/GenBank/DDBJ databases">
        <title>Near-Complete Genome Sequence of the Cellulolytic Bacterium Bacteroides (Pseudobacteroides) cellulosolvens ATCC 35603.</title>
        <authorList>
            <person name="Dassa B."/>
            <person name="Utturkar S.M."/>
            <person name="Klingeman D.M."/>
            <person name="Hurt R.A."/>
            <person name="Keller M."/>
            <person name="Xu J."/>
            <person name="Reddy Y.H.K."/>
            <person name="Borovok I."/>
            <person name="Grinberg I.R."/>
            <person name="Lamed R."/>
            <person name="Zhivin O."/>
            <person name="Bayer E.A."/>
            <person name="Brown S.D."/>
        </authorList>
    </citation>
    <scope>NUCLEOTIDE SEQUENCE [LARGE SCALE GENOMIC DNA]</scope>
    <source>
        <strain evidence="6">DSM 2933</strain>
    </source>
</reference>
<evidence type="ECO:0000259" key="4">
    <source>
        <dbReference type="PROSITE" id="PS50198"/>
    </source>
</evidence>
<dbReference type="SUPFAM" id="SSF109998">
    <property type="entry name" value="Triger factor/SurA peptide-binding domain-like"/>
    <property type="match status" value="1"/>
</dbReference>
<dbReference type="GO" id="GO:0003755">
    <property type="term" value="F:peptidyl-prolyl cis-trans isomerase activity"/>
    <property type="evidence" value="ECO:0007669"/>
    <property type="project" value="UniProtKB-KW"/>
</dbReference>
<dbReference type="InterPro" id="IPR050245">
    <property type="entry name" value="PrsA_foldase"/>
</dbReference>
<comment type="caution">
    <text evidence="5">The sequence shown here is derived from an EMBL/GenBank/DDBJ whole genome shotgun (WGS) entry which is preliminary data.</text>
</comment>
<keyword evidence="3" id="KW-0732">Signal</keyword>
<accession>A0A0L6JKL6</accession>
<protein>
    <recommendedName>
        <fullName evidence="4">PpiC domain-containing protein</fullName>
    </recommendedName>
</protein>
<feature type="signal peptide" evidence="3">
    <location>
        <begin position="1"/>
        <end position="20"/>
    </location>
</feature>
<keyword evidence="1" id="KW-0697">Rotamase</keyword>
<keyword evidence="6" id="KW-1185">Reference proteome</keyword>
<dbReference type="InterPro" id="IPR046357">
    <property type="entry name" value="PPIase_dom_sf"/>
</dbReference>
<proteinExistence type="predicted"/>
<keyword evidence="1" id="KW-0413">Isomerase</keyword>
<evidence type="ECO:0000256" key="1">
    <source>
        <dbReference type="PROSITE-ProRule" id="PRU00278"/>
    </source>
</evidence>
<evidence type="ECO:0000256" key="3">
    <source>
        <dbReference type="SAM" id="SignalP"/>
    </source>
</evidence>